<keyword evidence="9" id="KW-0472">Membrane</keyword>
<dbReference type="InterPro" id="IPR001702">
    <property type="entry name" value="Porin_Gram-ve"/>
</dbReference>
<dbReference type="PANTHER" id="PTHR34501">
    <property type="entry name" value="PROTEIN YDDL-RELATED"/>
    <property type="match status" value="1"/>
</dbReference>
<keyword evidence="5" id="KW-0812">Transmembrane</keyword>
<dbReference type="Gene3D" id="2.40.160.10">
    <property type="entry name" value="Porin"/>
    <property type="match status" value="1"/>
</dbReference>
<evidence type="ECO:0000256" key="1">
    <source>
        <dbReference type="ARBA" id="ARBA00004571"/>
    </source>
</evidence>
<evidence type="ECO:0000313" key="12">
    <source>
        <dbReference type="EMBL" id="RXV67691.1"/>
    </source>
</evidence>
<keyword evidence="7" id="KW-0406">Ion transport</keyword>
<dbReference type="EMBL" id="QWEX01000002">
    <property type="protein sequence ID" value="RXV67691.1"/>
    <property type="molecule type" value="Genomic_DNA"/>
</dbReference>
<evidence type="ECO:0000313" key="13">
    <source>
        <dbReference type="Proteomes" id="UP000289650"/>
    </source>
</evidence>
<dbReference type="Pfam" id="PF13609">
    <property type="entry name" value="Porin_4"/>
    <property type="match status" value="1"/>
</dbReference>
<comment type="subcellular location">
    <subcellularLocation>
        <location evidence="1">Cell outer membrane</location>
        <topology evidence="1">Multi-pass membrane protein</topology>
    </subcellularLocation>
</comment>
<keyword evidence="6" id="KW-0732">Signal</keyword>
<dbReference type="GO" id="GO:0034220">
    <property type="term" value="P:monoatomic ion transmembrane transport"/>
    <property type="evidence" value="ECO:0007669"/>
    <property type="project" value="InterPro"/>
</dbReference>
<sequence>MAITSRKVCTQALAGNACATFRIGFGMSTKKHARALATTCVGFVAVASCSGSLRAQTTPVDFSGWTDKAYQAPLSDGVQLYGRFINSIDYVTGGGNPPSERMANYGSAWGFRGTETLTSDLKAVFQVESAFSTNDGTGTFGARETFVGLSSKTYGTLRMGRFQAPYDRHGIFGDALAETQGLGITTVLWSNCGIAMKGTAGYTKAQGCFDIKYPDSIRYDSPNFGPFFGAVQYYAYNQDINNQGLGGAHVWSGSINYVSGRLQAAIGYEGDYGVLGPGQDNYAAEITAGYQVTRNIYFGGIVQQLNYEVDAQKHNIRQNMLGLVARYTPGPWGFEFNYGIAGSGYGSAPVGSAVGSVRKGPGTGAQHFVLTARYNFSKRTALYGQLVEVKNAANGIYSIKPAGARQPGESEHGVSLGIIHYF</sequence>
<evidence type="ECO:0000256" key="10">
    <source>
        <dbReference type="ARBA" id="ARBA00023237"/>
    </source>
</evidence>
<dbReference type="InterPro" id="IPR033900">
    <property type="entry name" value="Gram_neg_porin_domain"/>
</dbReference>
<evidence type="ECO:0000256" key="4">
    <source>
        <dbReference type="ARBA" id="ARBA00022452"/>
    </source>
</evidence>
<evidence type="ECO:0000259" key="11">
    <source>
        <dbReference type="Pfam" id="PF13609"/>
    </source>
</evidence>
<dbReference type="GO" id="GO:0046930">
    <property type="term" value="C:pore complex"/>
    <property type="evidence" value="ECO:0007669"/>
    <property type="project" value="UniProtKB-KW"/>
</dbReference>
<dbReference type="CDD" id="cd00342">
    <property type="entry name" value="gram_neg_porins"/>
    <property type="match status" value="1"/>
</dbReference>
<gene>
    <name evidence="12" type="ORF">D1006_20795</name>
</gene>
<reference evidence="12 13" key="1">
    <citation type="submission" date="2018-08" db="EMBL/GenBank/DDBJ databases">
        <title>Mountain-cultivated ginseng endophyte, Burkholderia stabilis and its activity against ginseng root rot disease.</title>
        <authorList>
            <person name="Tapan Kumar M."/>
            <person name="Bae H."/>
            <person name="Shanmugam G."/>
            <person name="Jeon J."/>
        </authorList>
    </citation>
    <scope>NUCLEOTIDE SEQUENCE [LARGE SCALE GENOMIC DNA]</scope>
    <source>
        <strain evidence="12 13">EB159</strain>
    </source>
</reference>
<keyword evidence="8" id="KW-0626">Porin</keyword>
<name>A0A4Q2AG51_9BURK</name>
<comment type="caution">
    <text evidence="12">The sequence shown here is derived from an EMBL/GenBank/DDBJ whole genome shotgun (WGS) entry which is preliminary data.</text>
</comment>
<evidence type="ECO:0000256" key="3">
    <source>
        <dbReference type="ARBA" id="ARBA00022448"/>
    </source>
</evidence>
<proteinExistence type="predicted"/>
<dbReference type="GO" id="GO:0009279">
    <property type="term" value="C:cell outer membrane"/>
    <property type="evidence" value="ECO:0007669"/>
    <property type="project" value="UniProtKB-SubCell"/>
</dbReference>
<accession>A0A4Q2AG51</accession>
<dbReference type="Proteomes" id="UP000289650">
    <property type="component" value="Unassembled WGS sequence"/>
</dbReference>
<dbReference type="PRINTS" id="PR00182">
    <property type="entry name" value="ECOLNEIPORIN"/>
</dbReference>
<evidence type="ECO:0000256" key="6">
    <source>
        <dbReference type="ARBA" id="ARBA00022729"/>
    </source>
</evidence>
<dbReference type="PANTHER" id="PTHR34501:SF9">
    <property type="entry name" value="MAJOR OUTER MEMBRANE PROTEIN P.IA"/>
    <property type="match status" value="1"/>
</dbReference>
<comment type="subunit">
    <text evidence="2">Homotrimer.</text>
</comment>
<dbReference type="OrthoDB" id="5293374at2"/>
<dbReference type="GO" id="GO:0015288">
    <property type="term" value="F:porin activity"/>
    <property type="evidence" value="ECO:0007669"/>
    <property type="project" value="UniProtKB-KW"/>
</dbReference>
<dbReference type="InterPro" id="IPR050298">
    <property type="entry name" value="Gram-neg_bact_OMP"/>
</dbReference>
<protein>
    <submittedName>
        <fullName evidence="12">Porin</fullName>
    </submittedName>
</protein>
<keyword evidence="3" id="KW-0813">Transport</keyword>
<evidence type="ECO:0000256" key="8">
    <source>
        <dbReference type="ARBA" id="ARBA00023114"/>
    </source>
</evidence>
<keyword evidence="10" id="KW-0998">Cell outer membrane</keyword>
<evidence type="ECO:0000256" key="7">
    <source>
        <dbReference type="ARBA" id="ARBA00023065"/>
    </source>
</evidence>
<keyword evidence="4" id="KW-1134">Transmembrane beta strand</keyword>
<feature type="domain" description="Porin" evidence="11">
    <location>
        <begin position="45"/>
        <end position="392"/>
    </location>
</feature>
<dbReference type="InterPro" id="IPR023614">
    <property type="entry name" value="Porin_dom_sf"/>
</dbReference>
<evidence type="ECO:0000256" key="2">
    <source>
        <dbReference type="ARBA" id="ARBA00011233"/>
    </source>
</evidence>
<dbReference type="AlphaFoldDB" id="A0A4Q2AG51"/>
<organism evidence="12 13">
    <name type="scientific">Burkholderia stabilis</name>
    <dbReference type="NCBI Taxonomy" id="95485"/>
    <lineage>
        <taxon>Bacteria</taxon>
        <taxon>Pseudomonadati</taxon>
        <taxon>Pseudomonadota</taxon>
        <taxon>Betaproteobacteria</taxon>
        <taxon>Burkholderiales</taxon>
        <taxon>Burkholderiaceae</taxon>
        <taxon>Burkholderia</taxon>
        <taxon>Burkholderia cepacia complex</taxon>
    </lineage>
</organism>
<dbReference type="SUPFAM" id="SSF56935">
    <property type="entry name" value="Porins"/>
    <property type="match status" value="1"/>
</dbReference>
<evidence type="ECO:0000256" key="9">
    <source>
        <dbReference type="ARBA" id="ARBA00023136"/>
    </source>
</evidence>
<evidence type="ECO:0000256" key="5">
    <source>
        <dbReference type="ARBA" id="ARBA00022692"/>
    </source>
</evidence>